<dbReference type="InterPro" id="IPR027417">
    <property type="entry name" value="P-loop_NTPase"/>
</dbReference>
<dbReference type="PANTHER" id="PTHR47962">
    <property type="entry name" value="ATP-DEPENDENT HELICASE LHR-RELATED-RELATED"/>
    <property type="match status" value="1"/>
</dbReference>
<dbReference type="Pfam" id="PF23234">
    <property type="entry name" value="WHD_4th_Lhr"/>
    <property type="match status" value="1"/>
</dbReference>
<dbReference type="PROSITE" id="PS51194">
    <property type="entry name" value="HELICASE_CTER"/>
    <property type="match status" value="1"/>
</dbReference>
<gene>
    <name evidence="12" type="ORF">AVDCRST_MAG10-3411</name>
</gene>
<dbReference type="InterPro" id="IPR055369">
    <property type="entry name" value="WH2_Lhr"/>
</dbReference>
<dbReference type="InterPro" id="IPR045628">
    <property type="entry name" value="Lhr_WH_dom"/>
</dbReference>
<dbReference type="InterPro" id="IPR055368">
    <property type="entry name" value="WH3_Lhr"/>
</dbReference>
<accession>A0A6J4JCQ9</accession>
<dbReference type="Pfam" id="PF23236">
    <property type="entry name" value="WHD_2nd_Lhr"/>
    <property type="match status" value="1"/>
</dbReference>
<dbReference type="InterPro" id="IPR055367">
    <property type="entry name" value="WH4_Lhr"/>
</dbReference>
<feature type="domain" description="Helicase C-terminal" evidence="11">
    <location>
        <begin position="302"/>
        <end position="475"/>
    </location>
</feature>
<name>A0A6J4JCQ9_9ACTN</name>
<dbReference type="GO" id="GO:0016887">
    <property type="term" value="F:ATP hydrolysis activity"/>
    <property type="evidence" value="ECO:0007669"/>
    <property type="project" value="TreeGrafter"/>
</dbReference>
<sequence>MGSLDRFSPVARAWFEAAFDAPTAAQEQGWAAISKGDHTLILAPTGSGKTLAAFLWTLDRLLAEGHAGGAGERRPKAARAVDVGGSTGGGALRVLYVSPLKALTYDVERNLRAPLAGMALEAERLGLPVPSVRVGTRTGDTPAADRRDLVRHPPDILITTPESLYLLLTSQAREMLRSVEHVIIDEIHSVAGTKRGAHLALSLERLERLTERSPQRIGLSATQRPLEEVARFLGGRSGGAPRPVTVVDAGVRKPLELQVIVPVEDMAELGKPIDDGDGVLLSGPAAGNPEARHSIWPAMHPVLLDLIRTHRSTLIFVNSRRLAERLAARLNELATEQSETGKPVDLVRAHHGSVAREQRLEIEDALKAGKLPALVATSSLELGIDMGAIDLVVQVESPASVASGLQRIGRAGHQVGEPSRGRIFPKFRGDLVEAAVVAQRMVAGLIEETRVPRNPLDVLAQQIVAMVAVEELKVEEVAEVVTGAYPFADCSPALLENVLDMLAGRYPSDEFAELRPRIVWDRAEGTLRARAGARMLAVVSGGTIPDRGLYGVFTPGPAGSGGKENWNRVGELDEEMVYESRVGETFLLGATTWRIEEITRDRVVVTPAPGQPGKMPFWHGDGLGRPAELGKAIGAFLREVGDWSDTQLASDCSLDPLALANLRAYLAEEREATGGALPTDRQIVVERFRDDLGDWRICVLSPLGGRVHAPWALAIEARARDRLGIEVQTMWSDEGIVVRLPEADESPPIDSVLLEPEEIEGLVVGELANSALFATRFRENAARALLLPRRRPGSRTPLWQQRQRAADLLAVASRHGDFPILLETYRECLRDVFDLPALDELMTAIRARTVRVVSVDTTSPSPFAQSLAFQYVANFLYEGDAPLAERRAQALTLDREMLAELLGAEELRELIHPEALEALEANLQALDERWWARDADEAHDLLRRLGDLTREELRARSTGDFADALVADRRAVEVRLAGENRLIAADDAGRYRDALGVQTPPGLPEVFLAPVDDPLGSLLGRFARTHGPFRSEEPAARFGVPAGVVEALLSVRADAGVLLQGEFRPGGSGREWCDPEVLRSLRQRSLAALRKEVEPVDAGALAGFLPAWQGVGSDARGLDRLFEVVRQLQGVAIPASVLERDVLPARVADYIPRLLDELTAAGEVVWMGAGPLGRDDGKVMLFLRGNAALLRPLAGGDRPDGPEHDRLREFLGRRGASFFRELSGTDDKLTLDALWDLVWAGEVTNDSFAPLRAFAGAAGSRSRAAKRSGRPRVGALTVLGPPKAQGRWSLVETDLPIGDVGATQRGHALATTLLDRHGVLTREAVRGEGHPRGFAGVYPVLRAMEESGRCRRGYFVAGLGGAQFALPGAVDRLRVDRRDSTKGALVMAATDPANAYGLSLPWPERPGAGARPERPGAGARPERPGAATRPVAGPRRVAGAYVVLLDGLPCLYVEKGARGLVALRPFDGTWEDAAVAALGGLVSSGRVRRLSVERYDEGLEPVLRAAGFVPTPKGLVRYGA</sequence>
<dbReference type="InterPro" id="IPR013701">
    <property type="entry name" value="Lhr-like_DEAD/DEAH_assoc"/>
</dbReference>
<evidence type="ECO:0000256" key="1">
    <source>
        <dbReference type="ARBA" id="ARBA00022741"/>
    </source>
</evidence>
<evidence type="ECO:0000256" key="9">
    <source>
        <dbReference type="SAM" id="MobiDB-lite"/>
    </source>
</evidence>
<keyword evidence="2" id="KW-0227">DNA damage</keyword>
<evidence type="ECO:0000259" key="10">
    <source>
        <dbReference type="PROSITE" id="PS51192"/>
    </source>
</evidence>
<evidence type="ECO:0000313" key="12">
    <source>
        <dbReference type="EMBL" id="CAA9273165.1"/>
    </source>
</evidence>
<dbReference type="PANTHER" id="PTHR47962:SF5">
    <property type="entry name" value="ATP-DEPENDENT HELICASE LHR-RELATED"/>
    <property type="match status" value="1"/>
</dbReference>
<dbReference type="Pfam" id="PF00271">
    <property type="entry name" value="Helicase_C"/>
    <property type="match status" value="1"/>
</dbReference>
<protein>
    <submittedName>
        <fullName evidence="12">Probable ATP-dependent helicase lhr</fullName>
        <ecNumber evidence="12">3.6.1.-</ecNumber>
    </submittedName>
</protein>
<reference evidence="12" key="1">
    <citation type="submission" date="2020-02" db="EMBL/GenBank/DDBJ databases">
        <authorList>
            <person name="Meier V. D."/>
        </authorList>
    </citation>
    <scope>NUCLEOTIDE SEQUENCE</scope>
    <source>
        <strain evidence="12">AVDCRST_MAG10</strain>
    </source>
</reference>
<keyword evidence="6" id="KW-0238">DNA-binding</keyword>
<dbReference type="InterPro" id="IPR052511">
    <property type="entry name" value="ATP-dep_Helicase"/>
</dbReference>
<keyword evidence="3 12" id="KW-0378">Hydrolase</keyword>
<dbReference type="InterPro" id="IPR014001">
    <property type="entry name" value="Helicase_ATP-bd"/>
</dbReference>
<dbReference type="SMART" id="SM00487">
    <property type="entry name" value="DEXDc"/>
    <property type="match status" value="1"/>
</dbReference>
<evidence type="ECO:0000259" key="11">
    <source>
        <dbReference type="PROSITE" id="PS51194"/>
    </source>
</evidence>
<feature type="compositionally biased region" description="Low complexity" evidence="9">
    <location>
        <begin position="1405"/>
        <end position="1427"/>
    </location>
</feature>
<dbReference type="CDD" id="cd17922">
    <property type="entry name" value="DEXHc_LHR-like"/>
    <property type="match status" value="1"/>
</dbReference>
<feature type="region of interest" description="Disordered" evidence="9">
    <location>
        <begin position="1398"/>
        <end position="1431"/>
    </location>
</feature>
<dbReference type="EMBL" id="CADCTB010000207">
    <property type="protein sequence ID" value="CAA9273165.1"/>
    <property type="molecule type" value="Genomic_DNA"/>
</dbReference>
<dbReference type="InterPro" id="IPR011545">
    <property type="entry name" value="DEAD/DEAH_box_helicase_dom"/>
</dbReference>
<proteinExistence type="predicted"/>
<keyword evidence="1" id="KW-0547">Nucleotide-binding</keyword>
<evidence type="ECO:0000256" key="3">
    <source>
        <dbReference type="ARBA" id="ARBA00022801"/>
    </source>
</evidence>
<dbReference type="EC" id="3.6.1.-" evidence="12"/>
<dbReference type="CDD" id="cd18796">
    <property type="entry name" value="SF2_C_LHR"/>
    <property type="match status" value="1"/>
</dbReference>
<evidence type="ECO:0000256" key="7">
    <source>
        <dbReference type="ARBA" id="ARBA00023204"/>
    </source>
</evidence>
<evidence type="ECO:0000256" key="5">
    <source>
        <dbReference type="ARBA" id="ARBA00022840"/>
    </source>
</evidence>
<feature type="domain" description="Helicase ATP-binding" evidence="10">
    <location>
        <begin position="30"/>
        <end position="241"/>
    </location>
</feature>
<evidence type="ECO:0000256" key="6">
    <source>
        <dbReference type="ARBA" id="ARBA00023125"/>
    </source>
</evidence>
<dbReference type="GO" id="GO:0005524">
    <property type="term" value="F:ATP binding"/>
    <property type="evidence" value="ECO:0007669"/>
    <property type="project" value="UniProtKB-KW"/>
</dbReference>
<dbReference type="InterPro" id="IPR001650">
    <property type="entry name" value="Helicase_C-like"/>
</dbReference>
<dbReference type="Pfam" id="PF08494">
    <property type="entry name" value="DEAD_assoc"/>
    <property type="match status" value="1"/>
</dbReference>
<dbReference type="GO" id="GO:0006281">
    <property type="term" value="P:DNA repair"/>
    <property type="evidence" value="ECO:0007669"/>
    <property type="project" value="UniProtKB-KW"/>
</dbReference>
<keyword evidence="8" id="KW-0413">Isomerase</keyword>
<dbReference type="GO" id="GO:0003677">
    <property type="term" value="F:DNA binding"/>
    <property type="evidence" value="ECO:0007669"/>
    <property type="project" value="UniProtKB-KW"/>
</dbReference>
<evidence type="ECO:0000256" key="4">
    <source>
        <dbReference type="ARBA" id="ARBA00022806"/>
    </source>
</evidence>
<dbReference type="Pfam" id="PF23235">
    <property type="entry name" value="WHD_3rd_Lhr"/>
    <property type="match status" value="1"/>
</dbReference>
<dbReference type="Gene3D" id="3.40.50.300">
    <property type="entry name" value="P-loop containing nucleotide triphosphate hydrolases"/>
    <property type="match status" value="2"/>
</dbReference>
<dbReference type="SUPFAM" id="SSF52540">
    <property type="entry name" value="P-loop containing nucleoside triphosphate hydrolases"/>
    <property type="match status" value="1"/>
</dbReference>
<keyword evidence="4 12" id="KW-0347">Helicase</keyword>
<dbReference type="PROSITE" id="PS51192">
    <property type="entry name" value="HELICASE_ATP_BIND_1"/>
    <property type="match status" value="1"/>
</dbReference>
<dbReference type="SMART" id="SM00490">
    <property type="entry name" value="HELICc"/>
    <property type="match status" value="1"/>
</dbReference>
<keyword evidence="5" id="KW-0067">ATP-binding</keyword>
<evidence type="ECO:0000256" key="2">
    <source>
        <dbReference type="ARBA" id="ARBA00022763"/>
    </source>
</evidence>
<organism evidence="12">
    <name type="scientific">uncultured Acidimicrobiales bacterium</name>
    <dbReference type="NCBI Taxonomy" id="310071"/>
    <lineage>
        <taxon>Bacteria</taxon>
        <taxon>Bacillati</taxon>
        <taxon>Actinomycetota</taxon>
        <taxon>Acidimicrobiia</taxon>
        <taxon>Acidimicrobiales</taxon>
        <taxon>environmental samples</taxon>
    </lineage>
</organism>
<evidence type="ECO:0000256" key="8">
    <source>
        <dbReference type="ARBA" id="ARBA00023235"/>
    </source>
</evidence>
<dbReference type="GO" id="GO:0004386">
    <property type="term" value="F:helicase activity"/>
    <property type="evidence" value="ECO:0007669"/>
    <property type="project" value="UniProtKB-KW"/>
</dbReference>
<dbReference type="Pfam" id="PF00270">
    <property type="entry name" value="DEAD"/>
    <property type="match status" value="1"/>
</dbReference>
<dbReference type="Pfam" id="PF19306">
    <property type="entry name" value="WHD_Lhr"/>
    <property type="match status" value="1"/>
</dbReference>
<keyword evidence="7" id="KW-0234">DNA repair</keyword>